<proteinExistence type="predicted"/>
<sequence length="58" mass="5704">MGDVSATLKMAIDCASAVAMGASVVMTVAPMLTPVVAPVMASTTVATSVTGVMEILGF</sequence>
<comment type="caution">
    <text evidence="2">The sequence shown here is derived from an EMBL/GenBank/DDBJ whole genome shotgun (WGS) entry which is preliminary data.</text>
</comment>
<feature type="transmembrane region" description="Helical" evidence="1">
    <location>
        <begin position="12"/>
        <end position="29"/>
    </location>
</feature>
<gene>
    <name evidence="2" type="ORF">E6C27_scaffold437G00990</name>
</gene>
<protein>
    <submittedName>
        <fullName evidence="2">Uncharacterized protein</fullName>
    </submittedName>
</protein>
<keyword evidence="1" id="KW-0812">Transmembrane</keyword>
<name>A0A5A7UMM6_CUCMM</name>
<evidence type="ECO:0000256" key="1">
    <source>
        <dbReference type="SAM" id="Phobius"/>
    </source>
</evidence>
<dbReference type="AlphaFoldDB" id="A0A5A7UMM6"/>
<evidence type="ECO:0000313" key="2">
    <source>
        <dbReference type="EMBL" id="KAA0054811.1"/>
    </source>
</evidence>
<evidence type="ECO:0000313" key="3">
    <source>
        <dbReference type="Proteomes" id="UP000321393"/>
    </source>
</evidence>
<keyword evidence="1" id="KW-0472">Membrane</keyword>
<dbReference type="Proteomes" id="UP000321393">
    <property type="component" value="Unassembled WGS sequence"/>
</dbReference>
<keyword evidence="1" id="KW-1133">Transmembrane helix</keyword>
<organism evidence="2 3">
    <name type="scientific">Cucumis melo var. makuwa</name>
    <name type="common">Oriental melon</name>
    <dbReference type="NCBI Taxonomy" id="1194695"/>
    <lineage>
        <taxon>Eukaryota</taxon>
        <taxon>Viridiplantae</taxon>
        <taxon>Streptophyta</taxon>
        <taxon>Embryophyta</taxon>
        <taxon>Tracheophyta</taxon>
        <taxon>Spermatophyta</taxon>
        <taxon>Magnoliopsida</taxon>
        <taxon>eudicotyledons</taxon>
        <taxon>Gunneridae</taxon>
        <taxon>Pentapetalae</taxon>
        <taxon>rosids</taxon>
        <taxon>fabids</taxon>
        <taxon>Cucurbitales</taxon>
        <taxon>Cucurbitaceae</taxon>
        <taxon>Benincaseae</taxon>
        <taxon>Cucumis</taxon>
    </lineage>
</organism>
<accession>A0A5A7UMM6</accession>
<reference evidence="2 3" key="1">
    <citation type="submission" date="2019-08" db="EMBL/GenBank/DDBJ databases">
        <title>Draft genome sequences of two oriental melons (Cucumis melo L. var makuwa).</title>
        <authorList>
            <person name="Kwon S.-Y."/>
        </authorList>
    </citation>
    <scope>NUCLEOTIDE SEQUENCE [LARGE SCALE GENOMIC DNA]</scope>
    <source>
        <strain evidence="3">cv. SW 3</strain>
        <tissue evidence="2">Leaf</tissue>
    </source>
</reference>
<dbReference type="EMBL" id="SSTE01008669">
    <property type="protein sequence ID" value="KAA0054811.1"/>
    <property type="molecule type" value="Genomic_DNA"/>
</dbReference>